<comment type="caution">
    <text evidence="3">The sequence shown here is derived from an EMBL/GenBank/DDBJ whole genome shotgun (WGS) entry which is preliminary data.</text>
</comment>
<feature type="domain" description="DUF6989" evidence="2">
    <location>
        <begin position="80"/>
        <end position="224"/>
    </location>
</feature>
<evidence type="ECO:0000256" key="1">
    <source>
        <dbReference type="SAM" id="Phobius"/>
    </source>
</evidence>
<evidence type="ECO:0000313" key="4">
    <source>
        <dbReference type="Proteomes" id="UP001300692"/>
    </source>
</evidence>
<protein>
    <recommendedName>
        <fullName evidence="2">DUF6989 domain-containing protein</fullName>
    </recommendedName>
</protein>
<reference evidence="3 4" key="1">
    <citation type="submission" date="2022-10" db="EMBL/GenBank/DDBJ databases">
        <title>Comparative genomics and taxonomic characterization of three novel marine species of genus Reichenbachiella exhibiting antioxidant and polysaccharide degradation activities.</title>
        <authorList>
            <person name="Muhammad N."/>
            <person name="Lee Y.-J."/>
            <person name="Ko J."/>
            <person name="Kim S.-G."/>
        </authorList>
    </citation>
    <scope>NUCLEOTIDE SEQUENCE [LARGE SCALE GENOMIC DNA]</scope>
    <source>
        <strain evidence="3 4">ABR2-5</strain>
    </source>
</reference>
<accession>A0ABT3CSS4</accession>
<feature type="transmembrane region" description="Helical" evidence="1">
    <location>
        <begin position="132"/>
        <end position="150"/>
    </location>
</feature>
<feature type="transmembrane region" description="Helical" evidence="1">
    <location>
        <begin position="203"/>
        <end position="224"/>
    </location>
</feature>
<keyword evidence="1" id="KW-0812">Transmembrane</keyword>
<feature type="transmembrane region" description="Helical" evidence="1">
    <location>
        <begin position="170"/>
        <end position="191"/>
    </location>
</feature>
<gene>
    <name evidence="3" type="ORF">N7U62_07600</name>
</gene>
<proteinExistence type="predicted"/>
<dbReference type="InterPro" id="IPR054258">
    <property type="entry name" value="DUF6989"/>
</dbReference>
<feature type="transmembrane region" description="Helical" evidence="1">
    <location>
        <begin position="63"/>
        <end position="86"/>
    </location>
</feature>
<evidence type="ECO:0000259" key="2">
    <source>
        <dbReference type="Pfam" id="PF22497"/>
    </source>
</evidence>
<feature type="transmembrane region" description="Helical" evidence="1">
    <location>
        <begin position="12"/>
        <end position="30"/>
    </location>
</feature>
<sequence>MEGANIYNPAKKSVVFVLASSGILVGWSWLSSILVWGPVSASIITYLLYASYWLYVLIQKDALILRLLLIGTVAGILELATDDYLVHGIDSLVYPSKELMIWSSPAYMPLAWSNVILQLGFIGVLLTRKLHLILASIVLGIAGGMYIPLYEHLAKDAGWWWYHANTRMVFNAPLYVIICEALISLALPAAVYYASRLTANRSLIIGFLLGIWIYVSALIAFNLVH</sequence>
<keyword evidence="1" id="KW-1133">Transmembrane helix</keyword>
<dbReference type="Pfam" id="PF22497">
    <property type="entry name" value="DUF6989"/>
    <property type="match status" value="1"/>
</dbReference>
<evidence type="ECO:0000313" key="3">
    <source>
        <dbReference type="EMBL" id="MCV9386520.1"/>
    </source>
</evidence>
<name>A0ABT3CSS4_9BACT</name>
<organism evidence="3 4">
    <name type="scientific">Reichenbachiella ulvae</name>
    <dbReference type="NCBI Taxonomy" id="2980104"/>
    <lineage>
        <taxon>Bacteria</taxon>
        <taxon>Pseudomonadati</taxon>
        <taxon>Bacteroidota</taxon>
        <taxon>Cytophagia</taxon>
        <taxon>Cytophagales</taxon>
        <taxon>Reichenbachiellaceae</taxon>
        <taxon>Reichenbachiella</taxon>
    </lineage>
</organism>
<dbReference type="RefSeq" id="WP_264137323.1">
    <property type="nucleotide sequence ID" value="NZ_JAOYOD010000001.1"/>
</dbReference>
<keyword evidence="4" id="KW-1185">Reference proteome</keyword>
<feature type="transmembrane region" description="Helical" evidence="1">
    <location>
        <begin position="36"/>
        <end position="56"/>
    </location>
</feature>
<dbReference type="Proteomes" id="UP001300692">
    <property type="component" value="Unassembled WGS sequence"/>
</dbReference>
<dbReference type="EMBL" id="JAOYOD010000001">
    <property type="protein sequence ID" value="MCV9386520.1"/>
    <property type="molecule type" value="Genomic_DNA"/>
</dbReference>
<keyword evidence="1" id="KW-0472">Membrane</keyword>
<feature type="transmembrane region" description="Helical" evidence="1">
    <location>
        <begin position="106"/>
        <end position="125"/>
    </location>
</feature>